<dbReference type="Proteomes" id="UP000430079">
    <property type="component" value="Unassembled WGS sequence"/>
</dbReference>
<dbReference type="EMBL" id="BLIO01000001">
    <property type="protein sequence ID" value="GFE19381.1"/>
    <property type="molecule type" value="Genomic_DNA"/>
</dbReference>
<evidence type="ECO:0000256" key="1">
    <source>
        <dbReference type="SAM" id="Phobius"/>
    </source>
</evidence>
<feature type="transmembrane region" description="Helical" evidence="1">
    <location>
        <begin position="72"/>
        <end position="90"/>
    </location>
</feature>
<protein>
    <submittedName>
        <fullName evidence="2">Uncharacterized protein</fullName>
    </submittedName>
</protein>
<reference evidence="2 3" key="1">
    <citation type="submission" date="2019-12" db="EMBL/GenBank/DDBJ databases">
        <title>Whole genome shotgun sequence of Streptomyces hygroscopicus subsp. glebosus NBRC 13786.</title>
        <authorList>
            <person name="Ichikawa N."/>
            <person name="Kimura A."/>
            <person name="Kitahashi Y."/>
            <person name="Komaki H."/>
            <person name="Tamura T."/>
        </authorList>
    </citation>
    <scope>NUCLEOTIDE SEQUENCE [LARGE SCALE GENOMIC DNA]</scope>
    <source>
        <strain evidence="2 3">NBRC 13786</strain>
    </source>
</reference>
<dbReference type="AlphaFoldDB" id="A0A640TA68"/>
<feature type="transmembrane region" description="Helical" evidence="1">
    <location>
        <begin position="45"/>
        <end position="65"/>
    </location>
</feature>
<comment type="caution">
    <text evidence="2">The sequence shown here is derived from an EMBL/GenBank/DDBJ whole genome shotgun (WGS) entry which is preliminary data.</text>
</comment>
<accession>A0A640TA68</accession>
<evidence type="ECO:0000313" key="2">
    <source>
        <dbReference type="EMBL" id="GFE19381.1"/>
    </source>
</evidence>
<keyword evidence="1" id="KW-0812">Transmembrane</keyword>
<evidence type="ECO:0000313" key="3">
    <source>
        <dbReference type="Proteomes" id="UP000430079"/>
    </source>
</evidence>
<keyword evidence="1" id="KW-0472">Membrane</keyword>
<feature type="transmembrane region" description="Helical" evidence="1">
    <location>
        <begin position="17"/>
        <end position="39"/>
    </location>
</feature>
<keyword evidence="3" id="KW-1185">Reference proteome</keyword>
<sequence>MPGLAEDEVRKDRQRRLVHTVVAAVLTLGGLALLVVRLLRGDQLGAWTACYAACTVLSAVGGVLARRISTRPAFAVVLLGVVAMSIGDAVTR</sequence>
<name>A0A640TA68_9ACTN</name>
<proteinExistence type="predicted"/>
<keyword evidence="1" id="KW-1133">Transmembrane helix</keyword>
<gene>
    <name evidence="2" type="ORF">Sgleb_74280</name>
</gene>
<organism evidence="2 3">
    <name type="scientific">Streptomyces glebosus</name>
    <dbReference type="NCBI Taxonomy" id="249580"/>
    <lineage>
        <taxon>Bacteria</taxon>
        <taxon>Bacillati</taxon>
        <taxon>Actinomycetota</taxon>
        <taxon>Actinomycetes</taxon>
        <taxon>Kitasatosporales</taxon>
        <taxon>Streptomycetaceae</taxon>
        <taxon>Streptomyces</taxon>
    </lineage>
</organism>